<gene>
    <name evidence="1" type="ORF">FPRO05_14084</name>
</gene>
<comment type="caution">
    <text evidence="1">The sequence shown here is derived from an EMBL/GenBank/DDBJ whole genome shotgun (WGS) entry which is preliminary data.</text>
</comment>
<organism evidence="1 2">
    <name type="scientific">Gibberella intermedia</name>
    <name type="common">Bulb rot disease fungus</name>
    <name type="synonym">Fusarium proliferatum</name>
    <dbReference type="NCBI Taxonomy" id="948311"/>
    <lineage>
        <taxon>Eukaryota</taxon>
        <taxon>Fungi</taxon>
        <taxon>Dikarya</taxon>
        <taxon>Ascomycota</taxon>
        <taxon>Pezizomycotina</taxon>
        <taxon>Sordariomycetes</taxon>
        <taxon>Hypocreomycetidae</taxon>
        <taxon>Hypocreales</taxon>
        <taxon>Nectriaceae</taxon>
        <taxon>Fusarium</taxon>
        <taxon>Fusarium fujikuroi species complex</taxon>
    </lineage>
</organism>
<evidence type="ECO:0000313" key="1">
    <source>
        <dbReference type="EMBL" id="RBA12808.1"/>
    </source>
</evidence>
<dbReference type="EMBL" id="PKMI01000037">
    <property type="protein sequence ID" value="RBA12808.1"/>
    <property type="molecule type" value="Genomic_DNA"/>
</dbReference>
<dbReference type="SUPFAM" id="SSF52047">
    <property type="entry name" value="RNI-like"/>
    <property type="match status" value="1"/>
</dbReference>
<dbReference type="Proteomes" id="UP000251714">
    <property type="component" value="Unassembled WGS sequence"/>
</dbReference>
<evidence type="ECO:0008006" key="3">
    <source>
        <dbReference type="Google" id="ProtNLM"/>
    </source>
</evidence>
<accession>A0A365MWQ6</accession>
<proteinExistence type="predicted"/>
<protein>
    <recommendedName>
        <fullName evidence="3">F-box domain-containing protein</fullName>
    </recommendedName>
</protein>
<reference evidence="1 2" key="1">
    <citation type="submission" date="2017-12" db="EMBL/GenBank/DDBJ databases">
        <title>Genome sequence of the mycotoxigenic crop pathogen Fusarium proliferatum, strain ITEM 2341 from Date Palm.</title>
        <authorList>
            <person name="Almiman B.F."/>
            <person name="Shittu T.A."/>
            <person name="Muthumeenakshi S."/>
            <person name="Baroncelli R."/>
            <person name="Sreenivasaprasada S."/>
        </authorList>
    </citation>
    <scope>NUCLEOTIDE SEQUENCE [LARGE SCALE GENOMIC DNA]</scope>
    <source>
        <strain evidence="1 2">ITEM 2341</strain>
    </source>
</reference>
<dbReference type="InterPro" id="IPR032675">
    <property type="entry name" value="LRR_dom_sf"/>
</dbReference>
<dbReference type="Gene3D" id="3.80.10.10">
    <property type="entry name" value="Ribonuclease Inhibitor"/>
    <property type="match status" value="1"/>
</dbReference>
<evidence type="ECO:0000313" key="2">
    <source>
        <dbReference type="Proteomes" id="UP000251714"/>
    </source>
</evidence>
<sequence length="334" mass="37496">MFEKRSIQALLRTSENTAYVSHIRTIEFAMYHLLPICDLQTIKPPSDGTSTQVDHLNGLNESAYFEQWRDLRNLMTCVYALKCLTKTMSKLTRCKKIIFDDNDRPWGLDRMEEKIGIVPQRSLTFDSASSVASVRYILDVVLSAAVASKLKIETLDIRIGCLLKNTSPVSPDMLPSLPAPVTSLRHLHLVLDSDLPWAWGKNLVRFIQSLPELTHLMLKFEKRDASHRFSGTSSSIYIPKLNNLTLSSVDCTSDELANFLDRHRATLREIRLSSINLTDSIDSWHSLAKGIYGNLDISCFSMKGCSTGDSHAEDKQWEATSAEALTDLIVASSN</sequence>
<dbReference type="AlphaFoldDB" id="A0A365MWQ6"/>
<name>A0A365MWQ6_GIBIN</name>